<feature type="signal peptide" evidence="7">
    <location>
        <begin position="1"/>
        <end position="20"/>
    </location>
</feature>
<organism evidence="8 9">
    <name type="scientific">Saccharopolyspora shandongensis</name>
    <dbReference type="NCBI Taxonomy" id="418495"/>
    <lineage>
        <taxon>Bacteria</taxon>
        <taxon>Bacillati</taxon>
        <taxon>Actinomycetota</taxon>
        <taxon>Actinomycetes</taxon>
        <taxon>Pseudonocardiales</taxon>
        <taxon>Pseudonocardiaceae</taxon>
        <taxon>Saccharopolyspora</taxon>
    </lineage>
</organism>
<evidence type="ECO:0000256" key="1">
    <source>
        <dbReference type="ARBA" id="ARBA00004193"/>
    </source>
</evidence>
<keyword evidence="9" id="KW-1185">Reference proteome</keyword>
<reference evidence="9" key="1">
    <citation type="submission" date="2016-10" db="EMBL/GenBank/DDBJ databases">
        <authorList>
            <person name="Varghese N."/>
            <person name="Submissions S."/>
        </authorList>
    </citation>
    <scope>NUCLEOTIDE SEQUENCE [LARGE SCALE GENOMIC DNA]</scope>
    <source>
        <strain evidence="9">CGMCC 4.3530</strain>
    </source>
</reference>
<evidence type="ECO:0000256" key="4">
    <source>
        <dbReference type="ARBA" id="ARBA00023136"/>
    </source>
</evidence>
<dbReference type="RefSeq" id="WP_093273429.1">
    <property type="nucleotide sequence ID" value="NZ_FNOK01000043.1"/>
</dbReference>
<keyword evidence="6 8" id="KW-0449">Lipoprotein</keyword>
<dbReference type="Proteomes" id="UP000199529">
    <property type="component" value="Unassembled WGS sequence"/>
</dbReference>
<feature type="chain" id="PRO_5011713815" evidence="7">
    <location>
        <begin position="21"/>
        <end position="176"/>
    </location>
</feature>
<evidence type="ECO:0000256" key="3">
    <source>
        <dbReference type="ARBA" id="ARBA00022729"/>
    </source>
</evidence>
<dbReference type="STRING" id="418495.SAMN05216215_104316"/>
<evidence type="ECO:0000256" key="6">
    <source>
        <dbReference type="ARBA" id="ARBA00023288"/>
    </source>
</evidence>
<keyword evidence="2" id="KW-1003">Cell membrane</keyword>
<accession>A0A1H3PNM3</accession>
<dbReference type="Gene3D" id="3.30.2030.20">
    <property type="match status" value="1"/>
</dbReference>
<comment type="subcellular location">
    <subcellularLocation>
        <location evidence="1">Cell membrane</location>
        <topology evidence="1">Lipid-anchor</topology>
    </subcellularLocation>
</comment>
<keyword evidence="5" id="KW-0564">Palmitate</keyword>
<dbReference type="EMBL" id="FNOK01000043">
    <property type="protein sequence ID" value="SDZ02677.1"/>
    <property type="molecule type" value="Genomic_DNA"/>
</dbReference>
<dbReference type="OrthoDB" id="3692710at2"/>
<evidence type="ECO:0000256" key="5">
    <source>
        <dbReference type="ARBA" id="ARBA00023139"/>
    </source>
</evidence>
<protein>
    <submittedName>
        <fullName evidence="8">Lipoprotein</fullName>
    </submittedName>
</protein>
<sequence>MRKLVLFVLCGLLAAGCASGPEPSDGGNVADPLSTLRQRPSMEEITARYEEMQQKLRDRLSADLGLATPWINKGDFGQAACEGKELSHVDGAEQHSLERWTYEGNIPDDQWERAQQIGIDVTKEYGFKELEIVVNRPGDHKVEMRDEFGGQLQFGTKVHTVLSLRTGCHLLQSAKG</sequence>
<gene>
    <name evidence="8" type="ORF">SAMN05216215_104316</name>
</gene>
<dbReference type="AlphaFoldDB" id="A0A1H3PNM3"/>
<evidence type="ECO:0000313" key="9">
    <source>
        <dbReference type="Proteomes" id="UP000199529"/>
    </source>
</evidence>
<evidence type="ECO:0000256" key="2">
    <source>
        <dbReference type="ARBA" id="ARBA00022475"/>
    </source>
</evidence>
<dbReference type="GO" id="GO:0005886">
    <property type="term" value="C:plasma membrane"/>
    <property type="evidence" value="ECO:0007669"/>
    <property type="project" value="UniProtKB-SubCell"/>
</dbReference>
<keyword evidence="3 7" id="KW-0732">Signal</keyword>
<dbReference type="PROSITE" id="PS51257">
    <property type="entry name" value="PROKAR_LIPOPROTEIN"/>
    <property type="match status" value="1"/>
</dbReference>
<evidence type="ECO:0000256" key="7">
    <source>
        <dbReference type="SAM" id="SignalP"/>
    </source>
</evidence>
<dbReference type="InterPro" id="IPR032018">
    <property type="entry name" value="LppA/LppB/LprP"/>
</dbReference>
<keyword evidence="4" id="KW-0472">Membrane</keyword>
<evidence type="ECO:0000313" key="8">
    <source>
        <dbReference type="EMBL" id="SDZ02677.1"/>
    </source>
</evidence>
<name>A0A1H3PNM3_9PSEU</name>
<dbReference type="Pfam" id="PF16708">
    <property type="entry name" value="LppA"/>
    <property type="match status" value="1"/>
</dbReference>
<proteinExistence type="predicted"/>